<dbReference type="PRINTS" id="PR00344">
    <property type="entry name" value="BCTRLSENSOR"/>
</dbReference>
<dbReference type="PROSITE" id="PS50110">
    <property type="entry name" value="RESPONSE_REGULATORY"/>
    <property type="match status" value="1"/>
</dbReference>
<comment type="catalytic activity">
    <reaction evidence="1">
        <text>ATP + protein L-histidine = ADP + protein N-phospho-L-histidine.</text>
        <dbReference type="EC" id="2.7.13.3"/>
    </reaction>
</comment>
<evidence type="ECO:0000256" key="8">
    <source>
        <dbReference type="SAM" id="Coils"/>
    </source>
</evidence>
<organism evidence="12 13">
    <name type="scientific">Aquabacterium lacunae</name>
    <dbReference type="NCBI Taxonomy" id="2528630"/>
    <lineage>
        <taxon>Bacteria</taxon>
        <taxon>Pseudomonadati</taxon>
        <taxon>Pseudomonadota</taxon>
        <taxon>Betaproteobacteria</taxon>
        <taxon>Burkholderiales</taxon>
        <taxon>Aquabacterium</taxon>
    </lineage>
</organism>
<feature type="domain" description="Histidine kinase" evidence="10">
    <location>
        <begin position="440"/>
        <end position="653"/>
    </location>
</feature>
<keyword evidence="5 12" id="KW-0418">Kinase</keyword>
<evidence type="ECO:0000256" key="4">
    <source>
        <dbReference type="ARBA" id="ARBA00022679"/>
    </source>
</evidence>
<evidence type="ECO:0000259" key="11">
    <source>
        <dbReference type="PROSITE" id="PS50110"/>
    </source>
</evidence>
<dbReference type="EC" id="2.7.13.3" evidence="2"/>
<dbReference type="AlphaFoldDB" id="A0A4Q9GX24"/>
<dbReference type="CDD" id="cd00156">
    <property type="entry name" value="REC"/>
    <property type="match status" value="1"/>
</dbReference>
<feature type="transmembrane region" description="Helical" evidence="9">
    <location>
        <begin position="263"/>
        <end position="283"/>
    </location>
</feature>
<protein>
    <recommendedName>
        <fullName evidence="2">histidine kinase</fullName>
        <ecNumber evidence="2">2.7.13.3</ecNumber>
    </recommendedName>
</protein>
<dbReference type="Pfam" id="PF00072">
    <property type="entry name" value="Response_reg"/>
    <property type="match status" value="1"/>
</dbReference>
<comment type="caution">
    <text evidence="12">The sequence shown here is derived from an EMBL/GenBank/DDBJ whole genome shotgun (WGS) entry which is preliminary data.</text>
</comment>
<evidence type="ECO:0000259" key="10">
    <source>
        <dbReference type="PROSITE" id="PS50109"/>
    </source>
</evidence>
<accession>A0A4Q9GX24</accession>
<dbReference type="InterPro" id="IPR008979">
    <property type="entry name" value="Galactose-bd-like_sf"/>
</dbReference>
<evidence type="ECO:0000256" key="2">
    <source>
        <dbReference type="ARBA" id="ARBA00012438"/>
    </source>
</evidence>
<dbReference type="GO" id="GO:0000155">
    <property type="term" value="F:phosphorelay sensor kinase activity"/>
    <property type="evidence" value="ECO:0007669"/>
    <property type="project" value="InterPro"/>
</dbReference>
<dbReference type="CDD" id="cd00082">
    <property type="entry name" value="HisKA"/>
    <property type="match status" value="1"/>
</dbReference>
<evidence type="ECO:0000256" key="7">
    <source>
        <dbReference type="PROSITE-ProRule" id="PRU00169"/>
    </source>
</evidence>
<dbReference type="SMART" id="SM00388">
    <property type="entry name" value="HisKA"/>
    <property type="match status" value="1"/>
</dbReference>
<feature type="coiled-coil region" evidence="8">
    <location>
        <begin position="406"/>
        <end position="433"/>
    </location>
</feature>
<evidence type="ECO:0000256" key="6">
    <source>
        <dbReference type="ARBA" id="ARBA00023012"/>
    </source>
</evidence>
<evidence type="ECO:0000256" key="5">
    <source>
        <dbReference type="ARBA" id="ARBA00022777"/>
    </source>
</evidence>
<feature type="transmembrane region" description="Helical" evidence="9">
    <location>
        <begin position="351"/>
        <end position="369"/>
    </location>
</feature>
<dbReference type="OrthoDB" id="6114847at2"/>
<feature type="transmembrane region" description="Helical" evidence="9">
    <location>
        <begin position="232"/>
        <end position="251"/>
    </location>
</feature>
<dbReference type="SUPFAM" id="SSF49785">
    <property type="entry name" value="Galactose-binding domain-like"/>
    <property type="match status" value="1"/>
</dbReference>
<feature type="transmembrane region" description="Helical" evidence="9">
    <location>
        <begin position="318"/>
        <end position="339"/>
    </location>
</feature>
<gene>
    <name evidence="12" type="ORF">EYS42_13240</name>
</gene>
<sequence>MTANIASPPTAKATMSPVVKDWLIRLWMLLCFALVLSAGWAMDALSPNASSAPDVHWGEVRFNWMSPTLPDPQPLEQVVTLPDAWSARDLPSNGMGRYRISFDLLPIGPLSKEAPWVLRIDHLCSQHRVVLNEEVLANTFPDEHMRGSMMPTLFSVPARLLKPGQNELVLEVSCSIQGGLTPLALAPQRDIQPAFEQRHLWTVSVPLALNVVGLSFGLFLLLLWWRDGNTTVGLLGIVTVVGCVRNGTYFMPDLVRFPSLMSWLHFSAHTMMCGVFGLFALSFTRERLAWFRRAMLALLVGFPLVGMAALPLDPQLTMVRGVGQALLLFTLLPSFWLLFRASRNWRMTSTMAFALGALIVTVAAARDYLVVRVLGDPSATYWMAVCFPLSLPGLYLVMTERYTRTLVDVERANAVLERKVQERTAELEAANAAKTHFLAAASHDLRQPMVAIGLISGLLRERMQSPELVNLTSRLTDAVDAMENLLSRLLDLSRLEAGAVDIHPQRVSLQALFDAIAAHECDSARAKGLEITLRANHAAVWCDPMLLEQVLRNLVGNAVRYTREGRVLVSARRRGRHWLVQVWDTGIGIADIDQRRIFEDFVQLHNPARNSHGGLGLGLGLVQRAARLLGSEVKVRSIPGKGSCFSILLPVAGQPRQNLLTDARTPLPDTDTPLQGHHVLLLEDDEGVRLALERRLLDWGARVTCLSSLGDLRTCLTRDSHDEANRPDVLLTDLSLGDGHGLQAKAEALAVWPTVRTVIITGDTAPTQLQLLADCGSPVLHKPFKPKDLLRALLTIR</sequence>
<feature type="domain" description="Response regulatory" evidence="11">
    <location>
        <begin position="678"/>
        <end position="797"/>
    </location>
</feature>
<dbReference type="InterPro" id="IPR050736">
    <property type="entry name" value="Sensor_HK_Regulatory"/>
</dbReference>
<evidence type="ECO:0000256" key="3">
    <source>
        <dbReference type="ARBA" id="ARBA00022553"/>
    </source>
</evidence>
<dbReference type="Pfam" id="PF02518">
    <property type="entry name" value="HATPase_c"/>
    <property type="match status" value="1"/>
</dbReference>
<feature type="transmembrane region" description="Helical" evidence="9">
    <location>
        <begin position="295"/>
        <end position="312"/>
    </location>
</feature>
<dbReference type="InterPro" id="IPR005467">
    <property type="entry name" value="His_kinase_dom"/>
</dbReference>
<dbReference type="EMBL" id="SIXI01000005">
    <property type="protein sequence ID" value="TBO29364.1"/>
    <property type="molecule type" value="Genomic_DNA"/>
</dbReference>
<keyword evidence="9" id="KW-1133">Transmembrane helix</keyword>
<keyword evidence="13" id="KW-1185">Reference proteome</keyword>
<dbReference type="SUPFAM" id="SSF55874">
    <property type="entry name" value="ATPase domain of HSP90 chaperone/DNA topoisomerase II/histidine kinase"/>
    <property type="match status" value="1"/>
</dbReference>
<dbReference type="SUPFAM" id="SSF52172">
    <property type="entry name" value="CheY-like"/>
    <property type="match status" value="1"/>
</dbReference>
<evidence type="ECO:0000256" key="1">
    <source>
        <dbReference type="ARBA" id="ARBA00000085"/>
    </source>
</evidence>
<keyword evidence="8" id="KW-0175">Coiled coil</keyword>
<reference evidence="12 13" key="1">
    <citation type="submission" date="2019-02" db="EMBL/GenBank/DDBJ databases">
        <title>Aquabacterium sp. strain KMB7.</title>
        <authorList>
            <person name="Chen W.-M."/>
        </authorList>
    </citation>
    <scope>NUCLEOTIDE SEQUENCE [LARGE SCALE GENOMIC DNA]</scope>
    <source>
        <strain evidence="12 13">KMB7</strain>
    </source>
</reference>
<keyword evidence="3 7" id="KW-0597">Phosphoprotein</keyword>
<dbReference type="InterPro" id="IPR036097">
    <property type="entry name" value="HisK_dim/P_sf"/>
</dbReference>
<dbReference type="RefSeq" id="WP_130968659.1">
    <property type="nucleotide sequence ID" value="NZ_SIXI01000005.1"/>
</dbReference>
<keyword evidence="9" id="KW-0472">Membrane</keyword>
<dbReference type="InterPro" id="IPR001789">
    <property type="entry name" value="Sig_transdc_resp-reg_receiver"/>
</dbReference>
<feature type="transmembrane region" description="Helical" evidence="9">
    <location>
        <begin position="22"/>
        <end position="42"/>
    </location>
</feature>
<dbReference type="PANTHER" id="PTHR43711">
    <property type="entry name" value="TWO-COMPONENT HISTIDINE KINASE"/>
    <property type="match status" value="1"/>
</dbReference>
<dbReference type="InterPro" id="IPR011006">
    <property type="entry name" value="CheY-like_superfamily"/>
</dbReference>
<feature type="transmembrane region" description="Helical" evidence="9">
    <location>
        <begin position="381"/>
        <end position="398"/>
    </location>
</feature>
<dbReference type="Gene3D" id="3.40.50.2300">
    <property type="match status" value="1"/>
</dbReference>
<feature type="modified residue" description="4-aspartylphosphate" evidence="7">
    <location>
        <position position="733"/>
    </location>
</feature>
<dbReference type="Gene3D" id="1.10.287.130">
    <property type="match status" value="1"/>
</dbReference>
<proteinExistence type="predicted"/>
<dbReference type="InterPro" id="IPR036890">
    <property type="entry name" value="HATPase_C_sf"/>
</dbReference>
<dbReference type="Gene3D" id="3.30.565.10">
    <property type="entry name" value="Histidine kinase-like ATPase, C-terminal domain"/>
    <property type="match status" value="1"/>
</dbReference>
<dbReference type="PROSITE" id="PS50109">
    <property type="entry name" value="HIS_KIN"/>
    <property type="match status" value="1"/>
</dbReference>
<evidence type="ECO:0000256" key="9">
    <source>
        <dbReference type="SAM" id="Phobius"/>
    </source>
</evidence>
<evidence type="ECO:0000313" key="13">
    <source>
        <dbReference type="Proteomes" id="UP000292120"/>
    </source>
</evidence>
<feature type="transmembrane region" description="Helical" evidence="9">
    <location>
        <begin position="200"/>
        <end position="225"/>
    </location>
</feature>
<dbReference type="SUPFAM" id="SSF47384">
    <property type="entry name" value="Homodimeric domain of signal transducing histidine kinase"/>
    <property type="match status" value="1"/>
</dbReference>
<dbReference type="InterPro" id="IPR004358">
    <property type="entry name" value="Sig_transdc_His_kin-like_C"/>
</dbReference>
<dbReference type="SMART" id="SM00448">
    <property type="entry name" value="REC"/>
    <property type="match status" value="1"/>
</dbReference>
<keyword evidence="6" id="KW-0902">Two-component regulatory system</keyword>
<keyword evidence="9" id="KW-0812">Transmembrane</keyword>
<dbReference type="InterPro" id="IPR003661">
    <property type="entry name" value="HisK_dim/P_dom"/>
</dbReference>
<evidence type="ECO:0000313" key="12">
    <source>
        <dbReference type="EMBL" id="TBO29364.1"/>
    </source>
</evidence>
<dbReference type="PANTHER" id="PTHR43711:SF26">
    <property type="entry name" value="SENSOR HISTIDINE KINASE RCSC"/>
    <property type="match status" value="1"/>
</dbReference>
<name>A0A4Q9GX24_9BURK</name>
<dbReference type="Pfam" id="PF00512">
    <property type="entry name" value="HisKA"/>
    <property type="match status" value="1"/>
</dbReference>
<keyword evidence="4" id="KW-0808">Transferase</keyword>
<dbReference type="InterPro" id="IPR003594">
    <property type="entry name" value="HATPase_dom"/>
</dbReference>
<dbReference type="SMART" id="SM00387">
    <property type="entry name" value="HATPase_c"/>
    <property type="match status" value="1"/>
</dbReference>
<dbReference type="Proteomes" id="UP000292120">
    <property type="component" value="Unassembled WGS sequence"/>
</dbReference>
<dbReference type="FunFam" id="3.30.565.10:FF:000049">
    <property type="entry name" value="Two-component sensor histidine kinase"/>
    <property type="match status" value="1"/>
</dbReference>